<protein>
    <recommendedName>
        <fullName evidence="3">HNH endonuclease</fullName>
    </recommendedName>
</protein>
<accession>A0A1G9XSV1</accession>
<name>A0A1G9XSV1_9HYPH</name>
<evidence type="ECO:0008006" key="3">
    <source>
        <dbReference type="Google" id="ProtNLM"/>
    </source>
</evidence>
<dbReference type="Proteomes" id="UP000198704">
    <property type="component" value="Unassembled WGS sequence"/>
</dbReference>
<reference evidence="2" key="1">
    <citation type="submission" date="2016-10" db="EMBL/GenBank/DDBJ databases">
        <authorList>
            <person name="Varghese N."/>
            <person name="Submissions S."/>
        </authorList>
    </citation>
    <scope>NUCLEOTIDE SEQUENCE [LARGE SCALE GENOMIC DNA]</scope>
    <source>
        <strain evidence="2">BL47</strain>
    </source>
</reference>
<dbReference type="InterPro" id="IPR003615">
    <property type="entry name" value="HNH_nuc"/>
</dbReference>
<keyword evidence="2" id="KW-1185">Reference proteome</keyword>
<evidence type="ECO:0000313" key="2">
    <source>
        <dbReference type="Proteomes" id="UP000198704"/>
    </source>
</evidence>
<proteinExistence type="predicted"/>
<dbReference type="AlphaFoldDB" id="A0A1G9XSV1"/>
<evidence type="ECO:0000313" key="1">
    <source>
        <dbReference type="EMBL" id="SDM99800.1"/>
    </source>
</evidence>
<dbReference type="EMBL" id="FNHS01000005">
    <property type="protein sequence ID" value="SDM99800.1"/>
    <property type="molecule type" value="Genomic_DNA"/>
</dbReference>
<organism evidence="1 2">
    <name type="scientific">Methylobacterium phyllostachyos</name>
    <dbReference type="NCBI Taxonomy" id="582672"/>
    <lineage>
        <taxon>Bacteria</taxon>
        <taxon>Pseudomonadati</taxon>
        <taxon>Pseudomonadota</taxon>
        <taxon>Alphaproteobacteria</taxon>
        <taxon>Hyphomicrobiales</taxon>
        <taxon>Methylobacteriaceae</taxon>
        <taxon>Methylobacterium</taxon>
    </lineage>
</organism>
<dbReference type="CDD" id="cd00085">
    <property type="entry name" value="HNHc"/>
    <property type="match status" value="1"/>
</dbReference>
<dbReference type="Gene3D" id="1.10.30.50">
    <property type="match status" value="1"/>
</dbReference>
<sequence length="121" mass="13539">MLPRHASRALADALISTDGKAWHRRRIIAMRTVTAEHVVPRCDGGTDDPANLAAADEFCNQFRGNHAPKFSAVRIGRMLRRGTHTFQAWARDRTFLGACRIPSLVKPPRSVVAAEWPEIRL</sequence>
<dbReference type="RefSeq" id="WP_091715176.1">
    <property type="nucleotide sequence ID" value="NZ_FNHS01000005.1"/>
</dbReference>
<dbReference type="OrthoDB" id="9802901at2"/>
<gene>
    <name evidence="1" type="ORF">SAMN05216360_10518</name>
</gene>